<comment type="caution">
    <text evidence="1">The sequence shown here is derived from an EMBL/GenBank/DDBJ whole genome shotgun (WGS) entry which is preliminary data.</text>
</comment>
<reference evidence="1" key="1">
    <citation type="submission" date="2021-05" db="EMBL/GenBank/DDBJ databases">
        <authorList>
            <person name="Pan Q."/>
            <person name="Jouanno E."/>
            <person name="Zahm M."/>
            <person name="Klopp C."/>
            <person name="Cabau C."/>
            <person name="Louis A."/>
            <person name="Berthelot C."/>
            <person name="Parey E."/>
            <person name="Roest Crollius H."/>
            <person name="Montfort J."/>
            <person name="Robinson-Rechavi M."/>
            <person name="Bouchez O."/>
            <person name="Lampietro C."/>
            <person name="Lopez Roques C."/>
            <person name="Donnadieu C."/>
            <person name="Postlethwait J."/>
            <person name="Bobe J."/>
            <person name="Dillon D."/>
            <person name="Chandos A."/>
            <person name="von Hippel F."/>
            <person name="Guiguen Y."/>
        </authorList>
    </citation>
    <scope>NUCLEOTIDE SEQUENCE</scope>
    <source>
        <strain evidence="1">YG-Jan2019</strain>
    </source>
</reference>
<proteinExistence type="predicted"/>
<name>A0ACC2H7G6_DALPE</name>
<organism evidence="1 2">
    <name type="scientific">Dallia pectoralis</name>
    <name type="common">Alaska blackfish</name>
    <dbReference type="NCBI Taxonomy" id="75939"/>
    <lineage>
        <taxon>Eukaryota</taxon>
        <taxon>Metazoa</taxon>
        <taxon>Chordata</taxon>
        <taxon>Craniata</taxon>
        <taxon>Vertebrata</taxon>
        <taxon>Euteleostomi</taxon>
        <taxon>Actinopterygii</taxon>
        <taxon>Neopterygii</taxon>
        <taxon>Teleostei</taxon>
        <taxon>Protacanthopterygii</taxon>
        <taxon>Esociformes</taxon>
        <taxon>Umbridae</taxon>
        <taxon>Dallia</taxon>
    </lineage>
</organism>
<dbReference type="Proteomes" id="UP001157502">
    <property type="component" value="Chromosome 5"/>
</dbReference>
<keyword evidence="2" id="KW-1185">Reference proteome</keyword>
<accession>A0ACC2H7G6</accession>
<gene>
    <name evidence="1" type="ORF">DPEC_G00062920</name>
</gene>
<sequence>MLFTKDLLGQKRSGQLACSQEEIEHHLKETYSDPLREQELGECSTLINPPGPSVQFNMAEQQLNEVRVVARKARASSAPGPSSTSYKVYKNCPKLLLRLWRILRVIWRRGRIPEQWRVAAGVWIPKVRDLIADYYSNFRMRTSSGAVTSGWHKIEIGIITGCTISVILFSLAMNMLTKSAGPGCRGPKTKSAQR</sequence>
<dbReference type="EMBL" id="CM055732">
    <property type="protein sequence ID" value="KAJ8011884.1"/>
    <property type="molecule type" value="Genomic_DNA"/>
</dbReference>
<evidence type="ECO:0000313" key="1">
    <source>
        <dbReference type="EMBL" id="KAJ8011884.1"/>
    </source>
</evidence>
<protein>
    <submittedName>
        <fullName evidence="1">Uncharacterized protein</fullName>
    </submittedName>
</protein>
<evidence type="ECO:0000313" key="2">
    <source>
        <dbReference type="Proteomes" id="UP001157502"/>
    </source>
</evidence>